<keyword evidence="6 11" id="KW-0378">Hydrolase</keyword>
<accession>A0A9W6RFB0</accession>
<protein>
    <recommendedName>
        <fullName evidence="13">Peptidase M48 domain-containing protein</fullName>
    </recommendedName>
</protein>
<gene>
    <name evidence="14" type="ORF">Airi01_011170</name>
</gene>
<evidence type="ECO:0000256" key="10">
    <source>
        <dbReference type="ARBA" id="ARBA00023136"/>
    </source>
</evidence>
<dbReference type="AlphaFoldDB" id="A0A9W6RFB0"/>
<comment type="cofactor">
    <cofactor evidence="11">
        <name>Zn(2+)</name>
        <dbReference type="ChEBI" id="CHEBI:29105"/>
    </cofactor>
    <text evidence="11">Binds 1 zinc ion per subunit.</text>
</comment>
<proteinExistence type="inferred from homology"/>
<keyword evidence="7 11" id="KW-0862">Zinc</keyword>
<evidence type="ECO:0000313" key="15">
    <source>
        <dbReference type="Proteomes" id="UP001165135"/>
    </source>
</evidence>
<feature type="transmembrane region" description="Helical" evidence="12">
    <location>
        <begin position="78"/>
        <end position="102"/>
    </location>
</feature>
<dbReference type="GO" id="GO:0004222">
    <property type="term" value="F:metalloendopeptidase activity"/>
    <property type="evidence" value="ECO:0007669"/>
    <property type="project" value="InterPro"/>
</dbReference>
<evidence type="ECO:0000256" key="7">
    <source>
        <dbReference type="ARBA" id="ARBA00022833"/>
    </source>
</evidence>
<dbReference type="GO" id="GO:0006508">
    <property type="term" value="P:proteolysis"/>
    <property type="evidence" value="ECO:0007669"/>
    <property type="project" value="UniProtKB-KW"/>
</dbReference>
<dbReference type="GO" id="GO:0005886">
    <property type="term" value="C:plasma membrane"/>
    <property type="evidence" value="ECO:0007669"/>
    <property type="project" value="UniProtKB-SubCell"/>
</dbReference>
<keyword evidence="3 11" id="KW-0645">Protease</keyword>
<comment type="caution">
    <text evidence="14">The sequence shown here is derived from an EMBL/GenBank/DDBJ whole genome shotgun (WGS) entry which is preliminary data.</text>
</comment>
<dbReference type="InterPro" id="IPR050083">
    <property type="entry name" value="HtpX_protease"/>
</dbReference>
<comment type="subcellular location">
    <subcellularLocation>
        <location evidence="1">Cell membrane</location>
        <topology evidence="1">Multi-pass membrane protein</topology>
    </subcellularLocation>
</comment>
<evidence type="ECO:0000256" key="4">
    <source>
        <dbReference type="ARBA" id="ARBA00022692"/>
    </source>
</evidence>
<sequence>MTTDTSDLCPTCSHVLPAAGDHPVWCAECEWGLGEPEAPRGGPVRAWFDRRSAALVEALYRDVSRAEPARPGWNAARVASYLLALAVHACPLALLAVAGLLLWTDVNAVTVIAAVVLVVLAYFLAPRLGRMPRGDAVKCREDAPALFALLDRVGTEVGAAPVHTVVVTGEFNASYGAVGLRRRHVLTIGLPIWDPLTGQQRVALLGHEFAHGVNGDSRHGLVVGTALSTLARLHHATRPGGRDRRMNYLIDLMVRALQGVVSGLVAMVFRAQLALTLRAGQRAEYLADRLAGQVASPGAAADMLDTMLVTAQTHRLALRRTAVRAGTELWAEQREAVANLPESERERRRRLAARERLRVDESHPPTHLRIAVLRDRPESEPRVRIEADETERITAELAADYDRVARELRESARAALYR</sequence>
<dbReference type="EMBL" id="BSTJ01000001">
    <property type="protein sequence ID" value="GLY72850.1"/>
    <property type="molecule type" value="Genomic_DNA"/>
</dbReference>
<feature type="transmembrane region" description="Helical" evidence="12">
    <location>
        <begin position="108"/>
        <end position="125"/>
    </location>
</feature>
<evidence type="ECO:0000256" key="5">
    <source>
        <dbReference type="ARBA" id="ARBA00022723"/>
    </source>
</evidence>
<dbReference type="PANTHER" id="PTHR43221">
    <property type="entry name" value="PROTEASE HTPX"/>
    <property type="match status" value="1"/>
</dbReference>
<keyword evidence="9 11" id="KW-0482">Metalloprotease</keyword>
<evidence type="ECO:0000256" key="6">
    <source>
        <dbReference type="ARBA" id="ARBA00022801"/>
    </source>
</evidence>
<dbReference type="PANTHER" id="PTHR43221:SF1">
    <property type="entry name" value="PROTEASE HTPX"/>
    <property type="match status" value="1"/>
</dbReference>
<keyword evidence="2" id="KW-1003">Cell membrane</keyword>
<dbReference type="InterPro" id="IPR001915">
    <property type="entry name" value="Peptidase_M48"/>
</dbReference>
<evidence type="ECO:0000256" key="1">
    <source>
        <dbReference type="ARBA" id="ARBA00004651"/>
    </source>
</evidence>
<dbReference type="CDD" id="cd07328">
    <property type="entry name" value="M48_Ste24p_like"/>
    <property type="match status" value="1"/>
</dbReference>
<dbReference type="GO" id="GO:0046872">
    <property type="term" value="F:metal ion binding"/>
    <property type="evidence" value="ECO:0007669"/>
    <property type="project" value="UniProtKB-KW"/>
</dbReference>
<comment type="similarity">
    <text evidence="11">Belongs to the peptidase M48 family.</text>
</comment>
<evidence type="ECO:0000256" key="9">
    <source>
        <dbReference type="ARBA" id="ARBA00023049"/>
    </source>
</evidence>
<evidence type="ECO:0000256" key="3">
    <source>
        <dbReference type="ARBA" id="ARBA00022670"/>
    </source>
</evidence>
<dbReference type="Proteomes" id="UP001165135">
    <property type="component" value="Unassembled WGS sequence"/>
</dbReference>
<feature type="domain" description="Peptidase M48" evidence="13">
    <location>
        <begin position="193"/>
        <end position="376"/>
    </location>
</feature>
<dbReference type="RefSeq" id="WP_285618017.1">
    <property type="nucleotide sequence ID" value="NZ_BSTJ01000001.1"/>
</dbReference>
<evidence type="ECO:0000256" key="11">
    <source>
        <dbReference type="RuleBase" id="RU003983"/>
    </source>
</evidence>
<keyword evidence="5" id="KW-0479">Metal-binding</keyword>
<organism evidence="14 15">
    <name type="scientific">Actinoallomurus iriomotensis</name>
    <dbReference type="NCBI Taxonomy" id="478107"/>
    <lineage>
        <taxon>Bacteria</taxon>
        <taxon>Bacillati</taxon>
        <taxon>Actinomycetota</taxon>
        <taxon>Actinomycetes</taxon>
        <taxon>Streptosporangiales</taxon>
        <taxon>Thermomonosporaceae</taxon>
        <taxon>Actinoallomurus</taxon>
    </lineage>
</organism>
<feature type="transmembrane region" description="Helical" evidence="12">
    <location>
        <begin position="248"/>
        <end position="269"/>
    </location>
</feature>
<dbReference type="Pfam" id="PF01435">
    <property type="entry name" value="Peptidase_M48"/>
    <property type="match status" value="1"/>
</dbReference>
<evidence type="ECO:0000256" key="8">
    <source>
        <dbReference type="ARBA" id="ARBA00022989"/>
    </source>
</evidence>
<name>A0A9W6RFB0_9ACTN</name>
<keyword evidence="10 12" id="KW-0472">Membrane</keyword>
<reference evidence="14" key="1">
    <citation type="submission" date="2023-03" db="EMBL/GenBank/DDBJ databases">
        <title>Actinoallomurus iriomotensis NBRC 103681.</title>
        <authorList>
            <person name="Ichikawa N."/>
            <person name="Sato H."/>
            <person name="Tonouchi N."/>
        </authorList>
    </citation>
    <scope>NUCLEOTIDE SEQUENCE</scope>
    <source>
        <strain evidence="14">NBRC 103681</strain>
    </source>
</reference>
<evidence type="ECO:0000259" key="13">
    <source>
        <dbReference type="Pfam" id="PF01435"/>
    </source>
</evidence>
<evidence type="ECO:0000256" key="12">
    <source>
        <dbReference type="SAM" id="Phobius"/>
    </source>
</evidence>
<keyword evidence="4 12" id="KW-0812">Transmembrane</keyword>
<evidence type="ECO:0000256" key="2">
    <source>
        <dbReference type="ARBA" id="ARBA00022475"/>
    </source>
</evidence>
<keyword evidence="8 12" id="KW-1133">Transmembrane helix</keyword>
<evidence type="ECO:0000313" key="14">
    <source>
        <dbReference type="EMBL" id="GLY72850.1"/>
    </source>
</evidence>